<name>Q2HCN2_CHAGB</name>
<evidence type="ECO:0000313" key="1">
    <source>
        <dbReference type="EMBL" id="EAQ93787.1"/>
    </source>
</evidence>
<dbReference type="AlphaFoldDB" id="Q2HCN2"/>
<protein>
    <submittedName>
        <fullName evidence="1">Uncharacterized protein</fullName>
    </submittedName>
</protein>
<reference evidence="2" key="1">
    <citation type="journal article" date="2015" name="Genome Announc.">
        <title>Draft genome sequence of the cellulolytic fungus Chaetomium globosum.</title>
        <authorList>
            <person name="Cuomo C.A."/>
            <person name="Untereiner W.A."/>
            <person name="Ma L.-J."/>
            <person name="Grabherr M."/>
            <person name="Birren B.W."/>
        </authorList>
    </citation>
    <scope>NUCLEOTIDE SEQUENCE [LARGE SCALE GENOMIC DNA]</scope>
    <source>
        <strain evidence="2">ATCC 6205 / CBS 148.51 / DSM 1962 / NBRC 6347 / NRRL 1970</strain>
    </source>
</reference>
<proteinExistence type="predicted"/>
<dbReference type="HOGENOM" id="CLU_2372588_0_0_1"/>
<dbReference type="InterPro" id="IPR029063">
    <property type="entry name" value="SAM-dependent_MTases_sf"/>
</dbReference>
<dbReference type="eggNOG" id="KOG2352">
    <property type="taxonomic scope" value="Eukaryota"/>
</dbReference>
<dbReference type="RefSeq" id="XP_001221243.1">
    <property type="nucleotide sequence ID" value="XM_001221242.1"/>
</dbReference>
<dbReference type="EMBL" id="CH408029">
    <property type="protein sequence ID" value="EAQ93787.1"/>
    <property type="molecule type" value="Genomic_DNA"/>
</dbReference>
<sequence>MSAVEEALSKPEYWDKHYSKSDGQTPTHEWFRSFNDLEEFFQSPLFDAPGFTPPDNPVILHLGSGDNLQILGGHNGGFEYYGWVIRKARSKEQKL</sequence>
<dbReference type="OrthoDB" id="411785at2759"/>
<keyword evidence="2" id="KW-1185">Reference proteome</keyword>
<dbReference type="OMA" id="QTPTHEW"/>
<dbReference type="InParanoid" id="Q2HCN2"/>
<organism evidence="1 2">
    <name type="scientific">Chaetomium globosum (strain ATCC 6205 / CBS 148.51 / DSM 1962 / NBRC 6347 / NRRL 1970)</name>
    <name type="common">Soil fungus</name>
    <dbReference type="NCBI Taxonomy" id="306901"/>
    <lineage>
        <taxon>Eukaryota</taxon>
        <taxon>Fungi</taxon>
        <taxon>Dikarya</taxon>
        <taxon>Ascomycota</taxon>
        <taxon>Pezizomycotina</taxon>
        <taxon>Sordariomycetes</taxon>
        <taxon>Sordariomycetidae</taxon>
        <taxon>Sordariales</taxon>
        <taxon>Chaetomiaceae</taxon>
        <taxon>Chaetomium</taxon>
    </lineage>
</organism>
<dbReference type="GeneID" id="4388122"/>
<evidence type="ECO:0000313" key="2">
    <source>
        <dbReference type="Proteomes" id="UP000001056"/>
    </source>
</evidence>
<gene>
    <name evidence="1" type="ORF">CHGG_02022</name>
</gene>
<accession>Q2HCN2</accession>
<dbReference type="VEuPathDB" id="FungiDB:CHGG_02022"/>
<dbReference type="Gene3D" id="3.40.50.150">
    <property type="entry name" value="Vaccinia Virus protein VP39"/>
    <property type="match status" value="1"/>
</dbReference>
<dbReference type="Proteomes" id="UP000001056">
    <property type="component" value="Unassembled WGS sequence"/>
</dbReference>